<feature type="chain" id="PRO_5042662886" description="CLIP domain-containing serine protease" evidence="8">
    <location>
        <begin position="19"/>
        <end position="438"/>
    </location>
</feature>
<dbReference type="Pfam" id="PF00089">
    <property type="entry name" value="Trypsin"/>
    <property type="match status" value="1"/>
</dbReference>
<evidence type="ECO:0000313" key="12">
    <source>
        <dbReference type="Proteomes" id="UP001329430"/>
    </source>
</evidence>
<gene>
    <name evidence="11" type="ORF">RI129_000818</name>
</gene>
<evidence type="ECO:0000256" key="5">
    <source>
        <dbReference type="ARBA" id="ARBA00023157"/>
    </source>
</evidence>
<dbReference type="EC" id="3.4.21.-" evidence="7"/>
<dbReference type="InterPro" id="IPR038565">
    <property type="entry name" value="CLIP_sf"/>
</dbReference>
<dbReference type="GO" id="GO:0006508">
    <property type="term" value="P:proteolysis"/>
    <property type="evidence" value="ECO:0007669"/>
    <property type="project" value="UniProtKB-KW"/>
</dbReference>
<evidence type="ECO:0000259" key="10">
    <source>
        <dbReference type="PROSITE" id="PS51888"/>
    </source>
</evidence>
<dbReference type="InterPro" id="IPR033116">
    <property type="entry name" value="TRYPSIN_SER"/>
</dbReference>
<keyword evidence="2 8" id="KW-0732">Signal</keyword>
<dbReference type="FunFam" id="2.40.10.10:FF:000006">
    <property type="entry name" value="Serine proteinase stubble"/>
    <property type="match status" value="1"/>
</dbReference>
<dbReference type="GO" id="GO:0004252">
    <property type="term" value="F:serine-type endopeptidase activity"/>
    <property type="evidence" value="ECO:0007669"/>
    <property type="project" value="UniProtKB-UniRule"/>
</dbReference>
<name>A0AAN7VW31_9COLE</name>
<evidence type="ECO:0000256" key="6">
    <source>
        <dbReference type="ARBA" id="ARBA00024195"/>
    </source>
</evidence>
<dbReference type="SMART" id="SM00680">
    <property type="entry name" value="CLIP"/>
    <property type="match status" value="2"/>
</dbReference>
<evidence type="ECO:0000256" key="7">
    <source>
        <dbReference type="RuleBase" id="RU363034"/>
    </source>
</evidence>
<feature type="domain" description="Clip" evidence="10">
    <location>
        <begin position="98"/>
        <end position="148"/>
    </location>
</feature>
<dbReference type="InterPro" id="IPR001314">
    <property type="entry name" value="Peptidase_S1A"/>
</dbReference>
<dbReference type="SMART" id="SM00020">
    <property type="entry name" value="Tryp_SPc"/>
    <property type="match status" value="1"/>
</dbReference>
<sequence>MFPVTVFLLQFFITSVFTSPNSPCITPNKENARCIPVKSCNVITNALLTGDTEAIKFAKQSQCGYGSEPLVCCGTMGLPIIEQHVLEDRANSDNRNSPCITPNRENARCIPVHNCPVVLNALQSGNNEGVNFAQKSQCGYDSVPLVCCGTKGVQVVDIFDHRLLADWQTCGIEKSNDRIIGGSNTDIDEFPWLALLRYTETTFGEDAGFKCGGSLINRRYVLTAAHCISVSSNQGLSLSGVRLGEWRQSTGRDCVGKKGLQKCSDPPIDINIQRSLPHPRYNTRTRDNDIGLIRLQRNVNFNDFVHPICIPPPNGELPNVGTSMVVAGWGATENNDTSDVKQKASVPLVASSDCSKKFGRRGYISDNQFCAGGVEGKDSCQGDSGGPIMRFKIGTSDIQWIQEGVISWGVSCGLANYPGVYTRVSKYSTWIVDNMSNF</sequence>
<evidence type="ECO:0000313" key="11">
    <source>
        <dbReference type="EMBL" id="KAK5649789.1"/>
    </source>
</evidence>
<proteinExistence type="inferred from homology"/>
<organism evidence="11 12">
    <name type="scientific">Pyrocoelia pectoralis</name>
    <dbReference type="NCBI Taxonomy" id="417401"/>
    <lineage>
        <taxon>Eukaryota</taxon>
        <taxon>Metazoa</taxon>
        <taxon>Ecdysozoa</taxon>
        <taxon>Arthropoda</taxon>
        <taxon>Hexapoda</taxon>
        <taxon>Insecta</taxon>
        <taxon>Pterygota</taxon>
        <taxon>Neoptera</taxon>
        <taxon>Endopterygota</taxon>
        <taxon>Coleoptera</taxon>
        <taxon>Polyphaga</taxon>
        <taxon>Elateriformia</taxon>
        <taxon>Elateroidea</taxon>
        <taxon>Lampyridae</taxon>
        <taxon>Lampyrinae</taxon>
        <taxon>Pyrocoelia</taxon>
    </lineage>
</organism>
<feature type="domain" description="Peptidase S1" evidence="9">
    <location>
        <begin position="179"/>
        <end position="436"/>
    </location>
</feature>
<evidence type="ECO:0000256" key="3">
    <source>
        <dbReference type="ARBA" id="ARBA00022801"/>
    </source>
</evidence>
<keyword evidence="5" id="KW-1015">Disulfide bond</keyword>
<comment type="similarity">
    <text evidence="6 8">Belongs to the peptidase S1 family. CLIP subfamily.</text>
</comment>
<dbReference type="PRINTS" id="PR00722">
    <property type="entry name" value="CHYMOTRYPSIN"/>
</dbReference>
<dbReference type="PROSITE" id="PS51888">
    <property type="entry name" value="CLIP"/>
    <property type="match status" value="2"/>
</dbReference>
<dbReference type="SUPFAM" id="SSF50494">
    <property type="entry name" value="Trypsin-like serine proteases"/>
    <property type="match status" value="1"/>
</dbReference>
<dbReference type="InterPro" id="IPR018114">
    <property type="entry name" value="TRYPSIN_HIS"/>
</dbReference>
<comment type="caution">
    <text evidence="11">The sequence shown here is derived from an EMBL/GenBank/DDBJ whole genome shotgun (WGS) entry which is preliminary data.</text>
</comment>
<keyword evidence="1 7" id="KW-0645">Protease</keyword>
<dbReference type="Gene3D" id="3.30.1640.30">
    <property type="match status" value="2"/>
</dbReference>
<dbReference type="Gene3D" id="2.40.10.10">
    <property type="entry name" value="Trypsin-like serine proteases"/>
    <property type="match status" value="2"/>
</dbReference>
<protein>
    <recommendedName>
        <fullName evidence="8">CLIP domain-containing serine protease</fullName>
        <ecNumber evidence="7">3.4.21.-</ecNumber>
    </recommendedName>
</protein>
<evidence type="ECO:0000256" key="4">
    <source>
        <dbReference type="ARBA" id="ARBA00022825"/>
    </source>
</evidence>
<comment type="subcellular location">
    <subcellularLocation>
        <location evidence="8">Secreted</location>
    </subcellularLocation>
</comment>
<dbReference type="PROSITE" id="PS00135">
    <property type="entry name" value="TRYPSIN_SER"/>
    <property type="match status" value="1"/>
</dbReference>
<dbReference type="InterPro" id="IPR043504">
    <property type="entry name" value="Peptidase_S1_PA_chymotrypsin"/>
</dbReference>
<evidence type="ECO:0000256" key="8">
    <source>
        <dbReference type="RuleBase" id="RU366078"/>
    </source>
</evidence>
<feature type="domain" description="Clip" evidence="10">
    <location>
        <begin position="23"/>
        <end position="73"/>
    </location>
</feature>
<dbReference type="PROSITE" id="PS50240">
    <property type="entry name" value="TRYPSIN_DOM"/>
    <property type="match status" value="1"/>
</dbReference>
<dbReference type="InterPro" id="IPR001254">
    <property type="entry name" value="Trypsin_dom"/>
</dbReference>
<keyword evidence="8" id="KW-0964">Secreted</keyword>
<dbReference type="EMBL" id="JAVRBK010000001">
    <property type="protein sequence ID" value="KAK5649789.1"/>
    <property type="molecule type" value="Genomic_DNA"/>
</dbReference>
<dbReference type="InterPro" id="IPR022700">
    <property type="entry name" value="CLIP"/>
</dbReference>
<reference evidence="11 12" key="1">
    <citation type="journal article" date="2024" name="Insects">
        <title>An Improved Chromosome-Level Genome Assembly of the Firefly Pyrocoelia pectoralis.</title>
        <authorList>
            <person name="Fu X."/>
            <person name="Meyer-Rochow V.B."/>
            <person name="Ballantyne L."/>
            <person name="Zhu X."/>
        </authorList>
    </citation>
    <scope>NUCLEOTIDE SEQUENCE [LARGE SCALE GENOMIC DNA]</scope>
    <source>
        <strain evidence="11">XCY_ONT2</strain>
    </source>
</reference>
<evidence type="ECO:0000256" key="2">
    <source>
        <dbReference type="ARBA" id="ARBA00022729"/>
    </source>
</evidence>
<keyword evidence="3 7" id="KW-0378">Hydrolase</keyword>
<dbReference type="PROSITE" id="PS00134">
    <property type="entry name" value="TRYPSIN_HIS"/>
    <property type="match status" value="1"/>
</dbReference>
<dbReference type="InterPro" id="IPR051487">
    <property type="entry name" value="Ser/Thr_Proteases_Immune/Dev"/>
</dbReference>
<dbReference type="AlphaFoldDB" id="A0AAN7VW31"/>
<dbReference type="Proteomes" id="UP001329430">
    <property type="component" value="Chromosome 1"/>
</dbReference>
<keyword evidence="4 7" id="KW-0720">Serine protease</keyword>
<evidence type="ECO:0000256" key="1">
    <source>
        <dbReference type="ARBA" id="ARBA00022670"/>
    </source>
</evidence>
<comment type="domain">
    <text evidence="8">The clip domain consists of 35-55 residues which are 'knitted' together usually by 3 conserved disulfide bonds forming a clip-like compact structure.</text>
</comment>
<feature type="signal peptide" evidence="8">
    <location>
        <begin position="1"/>
        <end position="18"/>
    </location>
</feature>
<dbReference type="CDD" id="cd00190">
    <property type="entry name" value="Tryp_SPc"/>
    <property type="match status" value="1"/>
</dbReference>
<dbReference type="GO" id="GO:0005576">
    <property type="term" value="C:extracellular region"/>
    <property type="evidence" value="ECO:0007669"/>
    <property type="project" value="UniProtKB-SubCell"/>
</dbReference>
<accession>A0AAN7VW31</accession>
<keyword evidence="12" id="KW-1185">Reference proteome</keyword>
<evidence type="ECO:0000259" key="9">
    <source>
        <dbReference type="PROSITE" id="PS50240"/>
    </source>
</evidence>
<dbReference type="InterPro" id="IPR009003">
    <property type="entry name" value="Peptidase_S1_PA"/>
</dbReference>
<dbReference type="Pfam" id="PF12032">
    <property type="entry name" value="CLIP"/>
    <property type="match status" value="2"/>
</dbReference>
<dbReference type="PANTHER" id="PTHR24256">
    <property type="entry name" value="TRYPTASE-RELATED"/>
    <property type="match status" value="1"/>
</dbReference>